<dbReference type="GeneID" id="7845516"/>
<sequence>MIIYQYHSNLQDIMLINLSIKKKILRLLNFQKLFQKQYYRIFSQQGSLSCLENVNSIIIRQENNIGDIGLGLSEPFMYKYSAYKFDEQNQQTKQKLLYFKEIDQPYTNYYAGNRRQINIEVSEPYSVKKLLRFTKPIQFSLLTKNRPFLQLEYYDENQNIQFLGEIRSPHSWKTFNYQIYDDQYQLEYSIVGDIRIQKIFSRLKLRQYMMSNFIIYDKENSHKQVGSISSQFYYHERRNITVGDLFLIRFPKKSSIEQKCRIIGMSILNDFWVYGGIPKFQLVYTLA</sequence>
<dbReference type="AlphaFoldDB" id="Q24GH3"/>
<reference evidence="4" key="1">
    <citation type="journal article" date="2006" name="PLoS Biol.">
        <title>Macronuclear genome sequence of the ciliate Tetrahymena thermophila, a model eukaryote.</title>
        <authorList>
            <person name="Eisen J.A."/>
            <person name="Coyne R.S."/>
            <person name="Wu M."/>
            <person name="Wu D."/>
            <person name="Thiagarajan M."/>
            <person name="Wortman J.R."/>
            <person name="Badger J.H."/>
            <person name="Ren Q."/>
            <person name="Amedeo P."/>
            <person name="Jones K.M."/>
            <person name="Tallon L.J."/>
            <person name="Delcher A.L."/>
            <person name="Salzberg S.L."/>
            <person name="Silva J.C."/>
            <person name="Haas B.J."/>
            <person name="Majoros W.H."/>
            <person name="Farzad M."/>
            <person name="Carlton J.M."/>
            <person name="Smith R.K. Jr."/>
            <person name="Garg J."/>
            <person name="Pearlman R.E."/>
            <person name="Karrer K.M."/>
            <person name="Sun L."/>
            <person name="Manning G."/>
            <person name="Elde N.C."/>
            <person name="Turkewitz A.P."/>
            <person name="Asai D.J."/>
            <person name="Wilkes D.E."/>
            <person name="Wang Y."/>
            <person name="Cai H."/>
            <person name="Collins K."/>
            <person name="Stewart B.A."/>
            <person name="Lee S.R."/>
            <person name="Wilamowska K."/>
            <person name="Weinberg Z."/>
            <person name="Ruzzo W.L."/>
            <person name="Wloga D."/>
            <person name="Gaertig J."/>
            <person name="Frankel J."/>
            <person name="Tsao C.-C."/>
            <person name="Gorovsky M.A."/>
            <person name="Keeling P.J."/>
            <person name="Waller R.F."/>
            <person name="Patron N.J."/>
            <person name="Cherry J.M."/>
            <person name="Stover N.A."/>
            <person name="Krieger C.J."/>
            <person name="del Toro C."/>
            <person name="Ryder H.F."/>
            <person name="Williamson S.C."/>
            <person name="Barbeau R.A."/>
            <person name="Hamilton E.P."/>
            <person name="Orias E."/>
        </authorList>
    </citation>
    <scope>NUCLEOTIDE SEQUENCE [LARGE SCALE GENOMIC DNA]</scope>
    <source>
        <strain evidence="4">SB210</strain>
    </source>
</reference>
<dbReference type="PANTHER" id="PTHR23248:SF9">
    <property type="entry name" value="PHOSPHOLIPID SCRAMBLASE"/>
    <property type="match status" value="1"/>
</dbReference>
<evidence type="ECO:0000256" key="2">
    <source>
        <dbReference type="RuleBase" id="RU363116"/>
    </source>
</evidence>
<dbReference type="EMBL" id="GG662257">
    <property type="protein sequence ID" value="EAS06898.2"/>
    <property type="molecule type" value="Genomic_DNA"/>
</dbReference>
<proteinExistence type="inferred from homology"/>
<dbReference type="RefSeq" id="XP_001027140.2">
    <property type="nucleotide sequence ID" value="XM_001027140.2"/>
</dbReference>
<evidence type="ECO:0000313" key="4">
    <source>
        <dbReference type="Proteomes" id="UP000009168"/>
    </source>
</evidence>
<gene>
    <name evidence="3" type="ORF">TTHERM_00726170</name>
</gene>
<dbReference type="Proteomes" id="UP000009168">
    <property type="component" value="Unassembled WGS sequence"/>
</dbReference>
<organism evidence="3 4">
    <name type="scientific">Tetrahymena thermophila (strain SB210)</name>
    <dbReference type="NCBI Taxonomy" id="312017"/>
    <lineage>
        <taxon>Eukaryota</taxon>
        <taxon>Sar</taxon>
        <taxon>Alveolata</taxon>
        <taxon>Ciliophora</taxon>
        <taxon>Intramacronucleata</taxon>
        <taxon>Oligohymenophorea</taxon>
        <taxon>Hymenostomatida</taxon>
        <taxon>Tetrahymenina</taxon>
        <taxon>Tetrahymenidae</taxon>
        <taxon>Tetrahymena</taxon>
    </lineage>
</organism>
<dbReference type="Pfam" id="PF03803">
    <property type="entry name" value="Scramblase"/>
    <property type="match status" value="1"/>
</dbReference>
<accession>Q24GH3</accession>
<dbReference type="GO" id="GO:0005886">
    <property type="term" value="C:plasma membrane"/>
    <property type="evidence" value="ECO:0007669"/>
    <property type="project" value="TreeGrafter"/>
</dbReference>
<comment type="similarity">
    <text evidence="1 2">Belongs to the phospholipid scramblase family.</text>
</comment>
<keyword evidence="4" id="KW-1185">Reference proteome</keyword>
<dbReference type="PANTHER" id="PTHR23248">
    <property type="entry name" value="PHOSPHOLIPID SCRAMBLASE-RELATED"/>
    <property type="match status" value="1"/>
</dbReference>
<dbReference type="KEGG" id="tet:TTHERM_00726170"/>
<dbReference type="InParanoid" id="Q24GH3"/>
<evidence type="ECO:0000313" key="3">
    <source>
        <dbReference type="EMBL" id="EAS06898.2"/>
    </source>
</evidence>
<name>Q24GH3_TETTS</name>
<evidence type="ECO:0000256" key="1">
    <source>
        <dbReference type="ARBA" id="ARBA00005350"/>
    </source>
</evidence>
<dbReference type="InterPro" id="IPR005552">
    <property type="entry name" value="Scramblase"/>
</dbReference>
<protein>
    <recommendedName>
        <fullName evidence="2">Phospholipid scramblase</fullName>
    </recommendedName>
</protein>
<dbReference type="HOGENOM" id="CLU_1307069_0_0_1"/>
<dbReference type="GO" id="GO:0017128">
    <property type="term" value="F:phospholipid scramblase activity"/>
    <property type="evidence" value="ECO:0007669"/>
    <property type="project" value="InterPro"/>
</dbReference>